<sequence length="72" mass="7572">PELAEDPSYATNAARTRGRESTDAVVAGALGKLSADEAVERLEAAGIACARLNSVAQLAGHPQLAARDRWRE</sequence>
<evidence type="ECO:0000313" key="2">
    <source>
        <dbReference type="EMBL" id="KJY15818.1"/>
    </source>
</evidence>
<gene>
    <name evidence="2" type="ORF">VR44_40780</name>
</gene>
<dbReference type="Proteomes" id="UP000033551">
    <property type="component" value="Unassembled WGS sequence"/>
</dbReference>
<dbReference type="InterPro" id="IPR003673">
    <property type="entry name" value="CoA-Trfase_fam_III"/>
</dbReference>
<dbReference type="GO" id="GO:0016740">
    <property type="term" value="F:transferase activity"/>
    <property type="evidence" value="ECO:0007669"/>
    <property type="project" value="UniProtKB-KW"/>
</dbReference>
<protein>
    <submittedName>
        <fullName evidence="2">CoA-transferase</fullName>
    </submittedName>
</protein>
<dbReference type="InterPro" id="IPR044855">
    <property type="entry name" value="CoA-Trfase_III_dom3_sf"/>
</dbReference>
<dbReference type="Gene3D" id="3.40.50.10540">
    <property type="entry name" value="Crotonobetainyl-coa:carnitine coa-transferase, domain 1"/>
    <property type="match status" value="1"/>
</dbReference>
<dbReference type="Gene3D" id="3.30.1540.10">
    <property type="entry name" value="formyl-coa transferase, domain 3"/>
    <property type="match status" value="1"/>
</dbReference>
<dbReference type="EMBL" id="JZWV01001844">
    <property type="protein sequence ID" value="KJY15818.1"/>
    <property type="molecule type" value="Genomic_DNA"/>
</dbReference>
<keyword evidence="3" id="KW-1185">Reference proteome</keyword>
<dbReference type="AlphaFoldDB" id="A0A0F4I2W8"/>
<comment type="caution">
    <text evidence="2">The sequence shown here is derived from an EMBL/GenBank/DDBJ whole genome shotgun (WGS) entry which is preliminary data.</text>
</comment>
<keyword evidence="2" id="KW-0808">Transferase</keyword>
<dbReference type="Pfam" id="PF02515">
    <property type="entry name" value="CoA_transf_3"/>
    <property type="match status" value="1"/>
</dbReference>
<accession>A0A0F4I2W8</accession>
<feature type="region of interest" description="Disordered" evidence="1">
    <location>
        <begin position="1"/>
        <end position="20"/>
    </location>
</feature>
<dbReference type="InterPro" id="IPR023606">
    <property type="entry name" value="CoA-Trfase_III_dom_1_sf"/>
</dbReference>
<proteinExistence type="predicted"/>
<dbReference type="SUPFAM" id="SSF89796">
    <property type="entry name" value="CoA-transferase family III (CaiB/BaiF)"/>
    <property type="match status" value="1"/>
</dbReference>
<evidence type="ECO:0000256" key="1">
    <source>
        <dbReference type="SAM" id="MobiDB-lite"/>
    </source>
</evidence>
<name>A0A0F4I2W8_9ACTN</name>
<organism evidence="2 3">
    <name type="scientific">Streptomyces katrae</name>
    <dbReference type="NCBI Taxonomy" id="68223"/>
    <lineage>
        <taxon>Bacteria</taxon>
        <taxon>Bacillati</taxon>
        <taxon>Actinomycetota</taxon>
        <taxon>Actinomycetes</taxon>
        <taxon>Kitasatosporales</taxon>
        <taxon>Streptomycetaceae</taxon>
        <taxon>Streptomyces</taxon>
    </lineage>
</organism>
<dbReference type="RefSeq" id="WP_045952760.1">
    <property type="nucleotide sequence ID" value="NZ_JZWV01001844.1"/>
</dbReference>
<reference evidence="2 3" key="1">
    <citation type="submission" date="2015-02" db="EMBL/GenBank/DDBJ databases">
        <authorList>
            <person name="Ju K.-S."/>
            <person name="Doroghazi J.R."/>
            <person name="Metcalf W."/>
        </authorList>
    </citation>
    <scope>NUCLEOTIDE SEQUENCE [LARGE SCALE GENOMIC DNA]</scope>
    <source>
        <strain evidence="2 3">NRRL ISP-5550</strain>
    </source>
</reference>
<feature type="non-terminal residue" evidence="2">
    <location>
        <position position="72"/>
    </location>
</feature>
<feature type="non-terminal residue" evidence="2">
    <location>
        <position position="1"/>
    </location>
</feature>
<evidence type="ECO:0000313" key="3">
    <source>
        <dbReference type="Proteomes" id="UP000033551"/>
    </source>
</evidence>